<comment type="caution">
    <text evidence="7">The sequence shown here is derived from an EMBL/GenBank/DDBJ whole genome shotgun (WGS) entry which is preliminary data.</text>
</comment>
<dbReference type="InterPro" id="IPR036259">
    <property type="entry name" value="MFS_trans_sf"/>
</dbReference>
<feature type="transmembrane region" description="Helical" evidence="6">
    <location>
        <begin position="139"/>
        <end position="163"/>
    </location>
</feature>
<protein>
    <submittedName>
        <fullName evidence="7">MFS transporter</fullName>
    </submittedName>
</protein>
<dbReference type="InterPro" id="IPR011701">
    <property type="entry name" value="MFS"/>
</dbReference>
<dbReference type="InterPro" id="IPR004752">
    <property type="entry name" value="AmpG_permease/AT-1"/>
</dbReference>
<accession>A0ABT1L411</accession>
<evidence type="ECO:0000256" key="4">
    <source>
        <dbReference type="ARBA" id="ARBA00022989"/>
    </source>
</evidence>
<feature type="transmembrane region" description="Helical" evidence="6">
    <location>
        <begin position="47"/>
        <end position="65"/>
    </location>
</feature>
<evidence type="ECO:0000313" key="8">
    <source>
        <dbReference type="Proteomes" id="UP001320768"/>
    </source>
</evidence>
<reference evidence="7 8" key="1">
    <citation type="journal article" date="2022" name="Nat. Microbiol.">
        <title>The microbiome of a bacterivorous marine choanoflagellate contains a resource-demanding obligate bacterial associate.</title>
        <authorList>
            <person name="Needham D.M."/>
            <person name="Poirier C."/>
            <person name="Bachy C."/>
            <person name="George E.E."/>
            <person name="Wilken S."/>
            <person name="Yung C.C.M."/>
            <person name="Limardo A.J."/>
            <person name="Morando M."/>
            <person name="Sudek L."/>
            <person name="Malmstrom R.R."/>
            <person name="Keeling P.J."/>
            <person name="Santoro A.E."/>
            <person name="Worden A.Z."/>
        </authorList>
    </citation>
    <scope>NUCLEOTIDE SEQUENCE [LARGE SCALE GENOMIC DNA]</scope>
    <source>
        <strain evidence="7 8">Comchoano-2</strain>
    </source>
</reference>
<gene>
    <name evidence="7" type="ORF">MKS91_01185</name>
</gene>
<name>A0ABT1L411_9GAMM</name>
<dbReference type="EMBL" id="JAKUDN010000001">
    <property type="protein sequence ID" value="MCP8351908.1"/>
    <property type="molecule type" value="Genomic_DNA"/>
</dbReference>
<feature type="transmembrane region" description="Helical" evidence="6">
    <location>
        <begin position="218"/>
        <end position="243"/>
    </location>
</feature>
<dbReference type="Pfam" id="PF07690">
    <property type="entry name" value="MFS_1"/>
    <property type="match status" value="1"/>
</dbReference>
<evidence type="ECO:0000313" key="7">
    <source>
        <dbReference type="EMBL" id="MCP8351908.1"/>
    </source>
</evidence>
<dbReference type="PANTHER" id="PTHR12778:SF10">
    <property type="entry name" value="MAJOR FACILITATOR SUPERFAMILY DOMAIN-CONTAINING PROTEIN 3"/>
    <property type="match status" value="1"/>
</dbReference>
<dbReference type="Proteomes" id="UP001320768">
    <property type="component" value="Unassembled WGS sequence"/>
</dbReference>
<dbReference type="PANTHER" id="PTHR12778">
    <property type="entry name" value="SOLUTE CARRIER FAMILY 33 ACETYL-COA TRANSPORTER -RELATED"/>
    <property type="match status" value="1"/>
</dbReference>
<dbReference type="RefSeq" id="WP_258569016.1">
    <property type="nucleotide sequence ID" value="NZ_JAKUDN010000001.1"/>
</dbReference>
<keyword evidence="4 6" id="KW-1133">Transmembrane helix</keyword>
<feature type="transmembrane region" description="Helical" evidence="6">
    <location>
        <begin position="312"/>
        <end position="337"/>
    </location>
</feature>
<dbReference type="Gene3D" id="1.20.1250.20">
    <property type="entry name" value="MFS general substrate transporter like domains"/>
    <property type="match status" value="1"/>
</dbReference>
<dbReference type="SUPFAM" id="SSF103473">
    <property type="entry name" value="MFS general substrate transporter"/>
    <property type="match status" value="1"/>
</dbReference>
<keyword evidence="5 6" id="KW-0472">Membrane</keyword>
<feature type="transmembrane region" description="Helical" evidence="6">
    <location>
        <begin position="101"/>
        <end position="118"/>
    </location>
</feature>
<evidence type="ECO:0000256" key="1">
    <source>
        <dbReference type="ARBA" id="ARBA00004141"/>
    </source>
</evidence>
<feature type="transmembrane region" description="Helical" evidence="6">
    <location>
        <begin position="77"/>
        <end position="95"/>
    </location>
</feature>
<feature type="transmembrane region" description="Helical" evidence="6">
    <location>
        <begin position="349"/>
        <end position="369"/>
    </location>
</feature>
<organism evidence="7 8">
    <name type="scientific">Candidatus Synchoanobacter obligatus</name>
    <dbReference type="NCBI Taxonomy" id="2919597"/>
    <lineage>
        <taxon>Bacteria</taxon>
        <taxon>Pseudomonadati</taxon>
        <taxon>Pseudomonadota</taxon>
        <taxon>Gammaproteobacteria</taxon>
        <taxon>Candidatus Comchoanobacterales</taxon>
        <taxon>Candidatus Comchoanobacteraceae</taxon>
        <taxon>Candidatus Synchoanobacter</taxon>
    </lineage>
</organism>
<feature type="transmembrane region" description="Helical" evidence="6">
    <location>
        <begin position="9"/>
        <end position="35"/>
    </location>
</feature>
<evidence type="ECO:0000256" key="6">
    <source>
        <dbReference type="SAM" id="Phobius"/>
    </source>
</evidence>
<keyword evidence="2" id="KW-0813">Transport</keyword>
<evidence type="ECO:0000256" key="2">
    <source>
        <dbReference type="ARBA" id="ARBA00022448"/>
    </source>
</evidence>
<feature type="transmembrane region" description="Helical" evidence="6">
    <location>
        <begin position="280"/>
        <end position="300"/>
    </location>
</feature>
<keyword evidence="8" id="KW-1185">Reference proteome</keyword>
<sequence length="407" mass="45118">MQDEIKQPLIWVSILAFCSGFVLLIPSQILITWLLDTGCSIEHVGRVSLLLIPSMFSFLWAPWVDYIAQKQKNHRRYFLSVNFICLAVGIWGLSISDPKTSYTMVLLCALGIVFVSATQDHLIEAYRLFVLPKDHYATGVSVSLLAFRVGVMLSGGVGLIFAANYGWSTAFRLSSIMMIGMAMLMLMAPNGRVEPVAFSLREHIRLSKKYFLQTIQDYRFIAVLLTHRLSIFWIEAMLPAFLMRHLGMGVEDVGVLYKVFGVVGLLIGGGVLARLVKQCSLVVLIQWLLFFQVLICGGFYCLTVNTLNAFSAVAILVLAECMLQGGIGAVSGVWLMMRADKSIPAFCFSLWYGLAAFGRVIVGPVAAWVIDGYGWDGFMVAGVVMSILSWRICVYQFAATYSVQEAT</sequence>
<proteinExistence type="predicted"/>
<feature type="transmembrane region" description="Helical" evidence="6">
    <location>
        <begin position="255"/>
        <end position="273"/>
    </location>
</feature>
<comment type="subcellular location">
    <subcellularLocation>
        <location evidence="1">Membrane</location>
        <topology evidence="1">Multi-pass membrane protein</topology>
    </subcellularLocation>
</comment>
<evidence type="ECO:0000256" key="3">
    <source>
        <dbReference type="ARBA" id="ARBA00022692"/>
    </source>
</evidence>
<evidence type="ECO:0000256" key="5">
    <source>
        <dbReference type="ARBA" id="ARBA00023136"/>
    </source>
</evidence>
<keyword evidence="3 6" id="KW-0812">Transmembrane</keyword>
<feature type="transmembrane region" description="Helical" evidence="6">
    <location>
        <begin position="375"/>
        <end position="394"/>
    </location>
</feature>